<feature type="region of interest" description="Disordered" evidence="1">
    <location>
        <begin position="189"/>
        <end position="379"/>
    </location>
</feature>
<feature type="region of interest" description="Disordered" evidence="1">
    <location>
        <begin position="1"/>
        <end position="162"/>
    </location>
</feature>
<feature type="compositionally biased region" description="Polar residues" evidence="1">
    <location>
        <begin position="204"/>
        <end position="222"/>
    </location>
</feature>
<evidence type="ECO:0000313" key="2">
    <source>
        <dbReference type="EMBL" id="KAK5049409.1"/>
    </source>
</evidence>
<dbReference type="PANTHER" id="PTHR38701:SF1">
    <property type="entry name" value="UP-REGULATED DURING SEPTATION PROTEIN 1 DOMAIN-CONTAINING PROTEIN"/>
    <property type="match status" value="1"/>
</dbReference>
<feature type="compositionally biased region" description="Polar residues" evidence="1">
    <location>
        <begin position="361"/>
        <end position="379"/>
    </location>
</feature>
<feature type="compositionally biased region" description="Basic and acidic residues" evidence="1">
    <location>
        <begin position="224"/>
        <end position="236"/>
    </location>
</feature>
<evidence type="ECO:0008006" key="4">
    <source>
        <dbReference type="Google" id="ProtNLM"/>
    </source>
</evidence>
<feature type="region of interest" description="Disordered" evidence="1">
    <location>
        <begin position="399"/>
        <end position="451"/>
    </location>
</feature>
<comment type="caution">
    <text evidence="2">The sequence shown here is derived from an EMBL/GenBank/DDBJ whole genome shotgun (WGS) entry which is preliminary data.</text>
</comment>
<feature type="compositionally biased region" description="Low complexity" evidence="1">
    <location>
        <begin position="38"/>
        <end position="57"/>
    </location>
</feature>
<dbReference type="AlphaFoldDB" id="A0AAV9N4M8"/>
<feature type="compositionally biased region" description="Polar residues" evidence="1">
    <location>
        <begin position="427"/>
        <end position="442"/>
    </location>
</feature>
<feature type="compositionally biased region" description="Polar residues" evidence="1">
    <location>
        <begin position="69"/>
        <end position="87"/>
    </location>
</feature>
<feature type="compositionally biased region" description="Polar residues" evidence="1">
    <location>
        <begin position="314"/>
        <end position="337"/>
    </location>
</feature>
<dbReference type="GeneID" id="89972516"/>
<name>A0AAV9N4M8_9EURO</name>
<organism evidence="2 3">
    <name type="scientific">Exophiala bonariae</name>
    <dbReference type="NCBI Taxonomy" id="1690606"/>
    <lineage>
        <taxon>Eukaryota</taxon>
        <taxon>Fungi</taxon>
        <taxon>Dikarya</taxon>
        <taxon>Ascomycota</taxon>
        <taxon>Pezizomycotina</taxon>
        <taxon>Eurotiomycetes</taxon>
        <taxon>Chaetothyriomycetidae</taxon>
        <taxon>Chaetothyriales</taxon>
        <taxon>Herpotrichiellaceae</taxon>
        <taxon>Exophiala</taxon>
    </lineage>
</organism>
<dbReference type="Proteomes" id="UP001358417">
    <property type="component" value="Unassembled WGS sequence"/>
</dbReference>
<feature type="compositionally biased region" description="Polar residues" evidence="1">
    <location>
        <begin position="399"/>
        <end position="414"/>
    </location>
</feature>
<accession>A0AAV9N4M8</accession>
<dbReference type="RefSeq" id="XP_064704454.1">
    <property type="nucleotide sequence ID" value="XM_064847915.1"/>
</dbReference>
<reference evidence="2 3" key="1">
    <citation type="submission" date="2023-08" db="EMBL/GenBank/DDBJ databases">
        <title>Black Yeasts Isolated from many extreme environments.</title>
        <authorList>
            <person name="Coleine C."/>
            <person name="Stajich J.E."/>
            <person name="Selbmann L."/>
        </authorList>
    </citation>
    <scope>NUCLEOTIDE SEQUENCE [LARGE SCALE GENOMIC DNA]</scope>
    <source>
        <strain evidence="2 3">CCFEE 5792</strain>
    </source>
</reference>
<feature type="compositionally biased region" description="Low complexity" evidence="1">
    <location>
        <begin position="1"/>
        <end position="22"/>
    </location>
</feature>
<feature type="compositionally biased region" description="Acidic residues" evidence="1">
    <location>
        <begin position="519"/>
        <end position="545"/>
    </location>
</feature>
<dbReference type="EMBL" id="JAVRRD010000019">
    <property type="protein sequence ID" value="KAK5049409.1"/>
    <property type="molecule type" value="Genomic_DNA"/>
</dbReference>
<proteinExistence type="predicted"/>
<keyword evidence="3" id="KW-1185">Reference proteome</keyword>
<evidence type="ECO:0000256" key="1">
    <source>
        <dbReference type="SAM" id="MobiDB-lite"/>
    </source>
</evidence>
<feature type="compositionally biased region" description="Pro residues" evidence="1">
    <location>
        <begin position="282"/>
        <end position="299"/>
    </location>
</feature>
<feature type="region of interest" description="Disordered" evidence="1">
    <location>
        <begin position="513"/>
        <end position="563"/>
    </location>
</feature>
<protein>
    <recommendedName>
        <fullName evidence="4">Up-regulated during septation protein 1 domain-containing protein</fullName>
    </recommendedName>
</protein>
<feature type="compositionally biased region" description="Polar residues" evidence="1">
    <location>
        <begin position="138"/>
        <end position="157"/>
    </location>
</feature>
<dbReference type="PANTHER" id="PTHR38701">
    <property type="entry name" value="CHROMOSOME 8, WHOLE GENOME SHOTGUN SEQUENCE"/>
    <property type="match status" value="1"/>
</dbReference>
<gene>
    <name evidence="2" type="ORF">LTR84_004338</name>
</gene>
<evidence type="ECO:0000313" key="3">
    <source>
        <dbReference type="Proteomes" id="UP001358417"/>
    </source>
</evidence>
<sequence length="710" mass="76888">MPSDKQSKSSSTPKPLTPALSSNFRSGRTAVTPRLAGSSTATTNNVTTTPVVSPSLTARKEPFVRSRSPGKTDSQQTPLSHNVTPRSGTRRSRIGTDSPSTPAPIRVPTTTTMARKSPSDDAQRPSTIKSPGLGITSPRLNMSTPTLANPNTSSKPTVTVHRRVSAAKSMVEGAKESNKFFHASEVKSAIGSPPIGDAPRLPPNRSQFFVGSPPLSATQQPPLSREDEDKDTKFFRANDAVQQTVPKRTPQPPFVTERSIDNSIVKALHLQETPTDRMNRSTPPPSPSKSQGPLPPQPTSPRKHIPLTRDITPPSKSRLSSENPKITSAHTGFTPASIQAGHRKSTSAGSLVAKPERRTSGSRSQFTLPLELRSTSSASPHMVASSLLSPEALSPRSISIASSNTVPTSVTSDTDLSDASKPPPLLTNFTDQPNDLITSPSHSHTDGAANARRERKVLDLEISNSSLLAINKTLERELRKQSVELRRFRRLSRSGRLSMVPAARSVSGQSNLSLGTVTEFDDEDREFSEGEEDSDFDDLDDEEDSLLSNDSGSLISQSARTRQRARDEKRLMLDLSKHQQLLIDSQKLSQSIKRCMTCTEELIRDGNKALDYRVGIGDVKLGGRVLNDEELDERGFQNGDDEVQARQGLLSPTLAKSELSEAQTWAFGTSSITNLKDGGFPALEQMTELLKEAAIVLGDPPDFSGDQNLR</sequence>